<keyword evidence="3" id="KW-1185">Reference proteome</keyword>
<evidence type="ECO:0000313" key="3">
    <source>
        <dbReference type="Proteomes" id="UP000460558"/>
    </source>
</evidence>
<evidence type="ECO:0000259" key="1">
    <source>
        <dbReference type="Pfam" id="PF13304"/>
    </source>
</evidence>
<sequence length="443" mass="50656">MDLYELRIENLFDEFTHVIQFNTIDGLTLLHGANGVGKTTVLKIIDSLSNRKFALLRSTHFSGLQANFSNGQTLIVTRSNGGAEAKASLEFRLLQSDGRLVHQPWTLGNTAADLGIPRDLIEDIIHELNRTGANEWFDMTSGDTLDFLGVVDRYGDRLSRYAGASTRRKIPEWLHTLTTQFPVFFIRTERLTSGANDRSGRFRQSREAQTTPTVRTFARDLSHRIQQSLAEYSNYSQKLDSTFPARLLDPDIHIETPGEDSIRKRYNEEANRRIRYVESGLLDRDAELQLPQRELDEGELRVLNLYLADVRDKLSQLDEIAEKIELFLQVINAKFRRKRLFVDREQGFRVVSTQGHQLSLESLSSGEQQELVLTYGLLFREQVGTLVLIDEPELSLHVSWQNDFIPDLLKIAELARLKFLVATHSPSIINDRWDLTVELSDGE</sequence>
<dbReference type="Proteomes" id="UP000460558">
    <property type="component" value="Unassembled WGS sequence"/>
</dbReference>
<dbReference type="EMBL" id="VDEQ01000337">
    <property type="protein sequence ID" value="MQS39452.1"/>
    <property type="molecule type" value="Genomic_DNA"/>
</dbReference>
<feature type="domain" description="ATPase AAA-type core" evidence="1">
    <location>
        <begin position="189"/>
        <end position="430"/>
    </location>
</feature>
<proteinExistence type="predicted"/>
<accession>A0ABW9P1I4</accession>
<dbReference type="Pfam" id="PF13304">
    <property type="entry name" value="AAA_21"/>
    <property type="match status" value="1"/>
</dbReference>
<dbReference type="Gene3D" id="3.40.50.300">
    <property type="entry name" value="P-loop containing nucleotide triphosphate hydrolases"/>
    <property type="match status" value="1"/>
</dbReference>
<name>A0ABW9P1I4_9ACTN</name>
<organism evidence="2 3">
    <name type="scientific">Streptomyces katsurahamanus</name>
    <dbReference type="NCBI Taxonomy" id="2577098"/>
    <lineage>
        <taxon>Bacteria</taxon>
        <taxon>Bacillati</taxon>
        <taxon>Actinomycetota</taxon>
        <taxon>Actinomycetes</taxon>
        <taxon>Kitasatosporales</taxon>
        <taxon>Streptomycetaceae</taxon>
        <taxon>Streptomyces</taxon>
    </lineage>
</organism>
<dbReference type="PANTHER" id="PTHR43581">
    <property type="entry name" value="ATP/GTP PHOSPHATASE"/>
    <property type="match status" value="1"/>
</dbReference>
<protein>
    <recommendedName>
        <fullName evidence="1">ATPase AAA-type core domain-containing protein</fullName>
    </recommendedName>
</protein>
<reference evidence="2 3" key="1">
    <citation type="submission" date="2019-06" db="EMBL/GenBank/DDBJ databases">
        <title>Comparative genomics and metabolomics analyses of clavulanic acid producing Streptomyces species provides insight into specialized metabolism and evolution of beta-lactam biosynthetic gene clusters.</title>
        <authorList>
            <person name="Moore M.A."/>
            <person name="Cruz-Morales P."/>
            <person name="Barona Gomez F."/>
            <person name="Kapil T."/>
        </authorList>
    </citation>
    <scope>NUCLEOTIDE SEQUENCE [LARGE SCALE GENOMIC DNA]</scope>
    <source>
        <strain evidence="2 3">T-272</strain>
    </source>
</reference>
<comment type="caution">
    <text evidence="2">The sequence shown here is derived from an EMBL/GenBank/DDBJ whole genome shotgun (WGS) entry which is preliminary data.</text>
</comment>
<dbReference type="InterPro" id="IPR051396">
    <property type="entry name" value="Bact_Antivir_Def_Nuclease"/>
</dbReference>
<dbReference type="InterPro" id="IPR003959">
    <property type="entry name" value="ATPase_AAA_core"/>
</dbReference>
<gene>
    <name evidence="2" type="ORF">FFZ77_28880</name>
</gene>
<evidence type="ECO:0000313" key="2">
    <source>
        <dbReference type="EMBL" id="MQS39452.1"/>
    </source>
</evidence>
<dbReference type="InterPro" id="IPR027417">
    <property type="entry name" value="P-loop_NTPase"/>
</dbReference>
<dbReference type="RefSeq" id="WP_153486924.1">
    <property type="nucleotide sequence ID" value="NZ_VDEQ01000337.1"/>
</dbReference>
<dbReference type="SUPFAM" id="SSF52540">
    <property type="entry name" value="P-loop containing nucleoside triphosphate hydrolases"/>
    <property type="match status" value="1"/>
</dbReference>
<dbReference type="PANTHER" id="PTHR43581:SF2">
    <property type="entry name" value="EXCINUCLEASE ATPASE SUBUNIT"/>
    <property type="match status" value="1"/>
</dbReference>